<dbReference type="RefSeq" id="WP_186865352.1">
    <property type="nucleotide sequence ID" value="NZ_JACOPE010000001.1"/>
</dbReference>
<dbReference type="InterPro" id="IPR016181">
    <property type="entry name" value="Acyl_CoA_acyltransferase"/>
</dbReference>
<dbReference type="SUPFAM" id="SSF55729">
    <property type="entry name" value="Acyl-CoA N-acyltransferases (Nat)"/>
    <property type="match status" value="1"/>
</dbReference>
<protein>
    <submittedName>
        <fullName evidence="2">GNAT family N-acetyltransferase</fullName>
    </submittedName>
</protein>
<proteinExistence type="predicted"/>
<dbReference type="PANTHER" id="PTHR39173:SF1">
    <property type="entry name" value="ACETYLTRANSFERASE"/>
    <property type="match status" value="1"/>
</dbReference>
<organism evidence="2 3">
    <name type="scientific">Ruminococcus hominis</name>
    <dbReference type="NCBI Taxonomy" id="2763065"/>
    <lineage>
        <taxon>Bacteria</taxon>
        <taxon>Bacillati</taxon>
        <taxon>Bacillota</taxon>
        <taxon>Clostridia</taxon>
        <taxon>Eubacteriales</taxon>
        <taxon>Oscillospiraceae</taxon>
        <taxon>Ruminococcus</taxon>
    </lineage>
</organism>
<accession>A0ABR7GAD5</accession>
<gene>
    <name evidence="2" type="ORF">H8S40_12660</name>
</gene>
<dbReference type="PROSITE" id="PS51186">
    <property type="entry name" value="GNAT"/>
    <property type="match status" value="1"/>
</dbReference>
<evidence type="ECO:0000313" key="2">
    <source>
        <dbReference type="EMBL" id="MBC5684379.1"/>
    </source>
</evidence>
<dbReference type="CDD" id="cd04301">
    <property type="entry name" value="NAT_SF"/>
    <property type="match status" value="1"/>
</dbReference>
<dbReference type="Proteomes" id="UP000631576">
    <property type="component" value="Unassembled WGS sequence"/>
</dbReference>
<dbReference type="EMBL" id="JACOPE010000001">
    <property type="protein sequence ID" value="MBC5684379.1"/>
    <property type="molecule type" value="Genomic_DNA"/>
</dbReference>
<name>A0ABR7GAD5_9FIRM</name>
<dbReference type="InterPro" id="IPR000182">
    <property type="entry name" value="GNAT_dom"/>
</dbReference>
<dbReference type="Gene3D" id="3.40.630.30">
    <property type="match status" value="1"/>
</dbReference>
<dbReference type="PANTHER" id="PTHR39173">
    <property type="entry name" value="ACETYLTRANSFERASE"/>
    <property type="match status" value="1"/>
</dbReference>
<feature type="domain" description="N-acetyltransferase" evidence="1">
    <location>
        <begin position="18"/>
        <end position="174"/>
    </location>
</feature>
<comment type="caution">
    <text evidence="2">The sequence shown here is derived from an EMBL/GenBank/DDBJ whole genome shotgun (WGS) entry which is preliminary data.</text>
</comment>
<evidence type="ECO:0000313" key="3">
    <source>
        <dbReference type="Proteomes" id="UP000631576"/>
    </source>
</evidence>
<evidence type="ECO:0000259" key="1">
    <source>
        <dbReference type="PROSITE" id="PS51186"/>
    </source>
</evidence>
<keyword evidence="3" id="KW-1185">Reference proteome</keyword>
<dbReference type="Pfam" id="PF13302">
    <property type="entry name" value="Acetyltransf_3"/>
    <property type="match status" value="1"/>
</dbReference>
<reference evidence="2 3" key="1">
    <citation type="submission" date="2020-08" db="EMBL/GenBank/DDBJ databases">
        <title>Genome public.</title>
        <authorList>
            <person name="Liu C."/>
            <person name="Sun Q."/>
        </authorList>
    </citation>
    <scope>NUCLEOTIDE SEQUENCE [LARGE SCALE GENOMIC DNA]</scope>
    <source>
        <strain evidence="2 3">NSJ-13</strain>
    </source>
</reference>
<sequence length="174" mass="20085">MQIKLIKGSYEYKEQIIEMLKEWKEYNDTHEVNCSPGAIFKNNYDDFDYYLRNLETSEPKSGLVPDSTFFCLDEERNIIVGAVNIRHYLNEYLLAHGGHIGDGIRPSERRKGYATQMVGLALEECKRIGIKKVLMVCDKDNIGSAKSIIKNGGILENEQKEDGKVEQRYWIDLE</sequence>